<evidence type="ECO:0000259" key="3">
    <source>
        <dbReference type="Pfam" id="PF26572"/>
    </source>
</evidence>
<dbReference type="Pfam" id="PF26035">
    <property type="entry name" value="DUF8010"/>
    <property type="match status" value="1"/>
</dbReference>
<gene>
    <name evidence="4" type="ORF">GSY69_06285</name>
</gene>
<feature type="domain" description="DUF8185" evidence="3">
    <location>
        <begin position="114"/>
        <end position="165"/>
    </location>
</feature>
<dbReference type="InterPro" id="IPR058498">
    <property type="entry name" value="DUF8185"/>
</dbReference>
<keyword evidence="5" id="KW-1185">Reference proteome</keyword>
<dbReference type="EMBL" id="WWEQ01000019">
    <property type="protein sequence ID" value="MYM19588.1"/>
    <property type="molecule type" value="Genomic_DNA"/>
</dbReference>
<evidence type="ECO:0000313" key="4">
    <source>
        <dbReference type="EMBL" id="MYM19588.1"/>
    </source>
</evidence>
<evidence type="ECO:0000313" key="5">
    <source>
        <dbReference type="Proteomes" id="UP000469215"/>
    </source>
</evidence>
<feature type="domain" description="DUF8185" evidence="3">
    <location>
        <begin position="214"/>
        <end position="293"/>
    </location>
</feature>
<feature type="domain" description="DUF8010" evidence="2">
    <location>
        <begin position="3"/>
        <end position="101"/>
    </location>
</feature>
<feature type="region of interest" description="Disordered" evidence="1">
    <location>
        <begin position="173"/>
        <end position="240"/>
    </location>
</feature>
<evidence type="ECO:0000256" key="1">
    <source>
        <dbReference type="SAM" id="MobiDB-lite"/>
    </source>
</evidence>
<dbReference type="AlphaFoldDB" id="A0A6N9H6B1"/>
<dbReference type="InterPro" id="IPR058323">
    <property type="entry name" value="DUF8010"/>
</dbReference>
<name>A0A6N9H6B1_9MICO</name>
<evidence type="ECO:0000259" key="2">
    <source>
        <dbReference type="Pfam" id="PF26035"/>
    </source>
</evidence>
<feature type="compositionally biased region" description="Low complexity" evidence="1">
    <location>
        <begin position="204"/>
        <end position="240"/>
    </location>
</feature>
<sequence>MSIALPSAAALADWQTLVERARRADPEAAIRLSAAGSTLVLTCAPLYPASLGDGMPLVLGMRMIRLADSSADGLDAVVPAAALLDRFARANSRGSLHIGVPPQEVHAAWAGIAPPRGGWSAAGSVPAAVLHAIARAGIAEIARGTPEGSGAHAVAALRRRVWGRSLVEAGGAAERLGAPDSTEGAGAADTTEGMGAGDSAQGVGAADTAEGMGAAGTAQAAGTTGADNASARARPAEPAGGASPVLGLLPAGAAFGMDALGFLAAGSEPATVFASGPWLRLSTRGGHILTRASG</sequence>
<proteinExistence type="predicted"/>
<protein>
    <submittedName>
        <fullName evidence="4">Uncharacterized protein</fullName>
    </submittedName>
</protein>
<accession>A0A6N9H6B1</accession>
<comment type="caution">
    <text evidence="4">The sequence shown here is derived from an EMBL/GenBank/DDBJ whole genome shotgun (WGS) entry which is preliminary data.</text>
</comment>
<reference evidence="4 5" key="1">
    <citation type="submission" date="2020-01" db="EMBL/GenBank/DDBJ databases">
        <authorList>
            <person name="Deng T."/>
        </authorList>
    </citation>
    <scope>NUCLEOTIDE SEQUENCE [LARGE SCALE GENOMIC DNA]</scope>
    <source>
        <strain evidence="4 5">5221</strain>
    </source>
</reference>
<dbReference type="Proteomes" id="UP000469215">
    <property type="component" value="Unassembled WGS sequence"/>
</dbReference>
<organism evidence="4 5">
    <name type="scientific">Brevibacterium rongguiense</name>
    <dbReference type="NCBI Taxonomy" id="2695267"/>
    <lineage>
        <taxon>Bacteria</taxon>
        <taxon>Bacillati</taxon>
        <taxon>Actinomycetota</taxon>
        <taxon>Actinomycetes</taxon>
        <taxon>Micrococcales</taxon>
        <taxon>Brevibacteriaceae</taxon>
        <taxon>Brevibacterium</taxon>
    </lineage>
</organism>
<dbReference type="Pfam" id="PF26572">
    <property type="entry name" value="DUF8185"/>
    <property type="match status" value="2"/>
</dbReference>
<dbReference type="RefSeq" id="WP_160953017.1">
    <property type="nucleotide sequence ID" value="NZ_WWEQ01000019.1"/>
</dbReference>